<evidence type="ECO:0000256" key="8">
    <source>
        <dbReference type="ARBA" id="ARBA00023114"/>
    </source>
</evidence>
<keyword evidence="5" id="KW-0812">Transmembrane</keyword>
<organism evidence="13 14">
    <name type="scientific">Paraburkholderia domus</name>
    <dbReference type="NCBI Taxonomy" id="2793075"/>
    <lineage>
        <taxon>Bacteria</taxon>
        <taxon>Pseudomonadati</taxon>
        <taxon>Pseudomonadota</taxon>
        <taxon>Betaproteobacteria</taxon>
        <taxon>Burkholderiales</taxon>
        <taxon>Burkholderiaceae</taxon>
        <taxon>Paraburkholderia</taxon>
    </lineage>
</organism>
<dbReference type="PANTHER" id="PTHR34501:SF9">
    <property type="entry name" value="MAJOR OUTER MEMBRANE PROTEIN P.IA"/>
    <property type="match status" value="1"/>
</dbReference>
<reference evidence="13" key="1">
    <citation type="submission" date="2021-02" db="EMBL/GenBank/DDBJ databases">
        <authorList>
            <person name="Vanwijnsberghe S."/>
        </authorList>
    </citation>
    <scope>NUCLEOTIDE SEQUENCE</scope>
    <source>
        <strain evidence="13">R-70211</strain>
    </source>
</reference>
<dbReference type="InterPro" id="IPR050298">
    <property type="entry name" value="Gram-neg_bact_OMP"/>
</dbReference>
<dbReference type="CDD" id="cd00342">
    <property type="entry name" value="gram_neg_porins"/>
    <property type="match status" value="1"/>
</dbReference>
<evidence type="ECO:0000256" key="7">
    <source>
        <dbReference type="ARBA" id="ARBA00023065"/>
    </source>
</evidence>
<evidence type="ECO:0000256" key="5">
    <source>
        <dbReference type="ARBA" id="ARBA00022692"/>
    </source>
</evidence>
<dbReference type="GO" id="GO:0015288">
    <property type="term" value="F:porin activity"/>
    <property type="evidence" value="ECO:0007669"/>
    <property type="project" value="UniProtKB-KW"/>
</dbReference>
<evidence type="ECO:0000256" key="1">
    <source>
        <dbReference type="ARBA" id="ARBA00004571"/>
    </source>
</evidence>
<dbReference type="GO" id="GO:0006811">
    <property type="term" value="P:monoatomic ion transport"/>
    <property type="evidence" value="ECO:0007669"/>
    <property type="project" value="UniProtKB-KW"/>
</dbReference>
<keyword evidence="4" id="KW-1134">Transmembrane beta strand</keyword>
<feature type="signal peptide" evidence="11">
    <location>
        <begin position="1"/>
        <end position="23"/>
    </location>
</feature>
<dbReference type="RefSeq" id="WP_201082989.1">
    <property type="nucleotide sequence ID" value="NZ_CAJNAS010000037.1"/>
</dbReference>
<keyword evidence="9" id="KW-0472">Membrane</keyword>
<keyword evidence="8" id="KW-0626">Porin</keyword>
<dbReference type="Pfam" id="PF13609">
    <property type="entry name" value="Porin_4"/>
    <property type="match status" value="1"/>
</dbReference>
<evidence type="ECO:0000256" key="6">
    <source>
        <dbReference type="ARBA" id="ARBA00022729"/>
    </source>
</evidence>
<evidence type="ECO:0000256" key="4">
    <source>
        <dbReference type="ARBA" id="ARBA00022452"/>
    </source>
</evidence>
<dbReference type="Gene3D" id="2.40.160.10">
    <property type="entry name" value="Porin"/>
    <property type="match status" value="1"/>
</dbReference>
<dbReference type="PANTHER" id="PTHR34501">
    <property type="entry name" value="PROTEIN YDDL-RELATED"/>
    <property type="match status" value="1"/>
</dbReference>
<comment type="caution">
    <text evidence="13">The sequence shown here is derived from an EMBL/GenBank/DDBJ whole genome shotgun (WGS) entry which is preliminary data.</text>
</comment>
<keyword evidence="3" id="KW-0813">Transport</keyword>
<gene>
    <name evidence="13" type="ORF">R70211_07263</name>
</gene>
<feature type="domain" description="Porin" evidence="12">
    <location>
        <begin position="14"/>
        <end position="333"/>
    </location>
</feature>
<evidence type="ECO:0000256" key="10">
    <source>
        <dbReference type="ARBA" id="ARBA00023237"/>
    </source>
</evidence>
<dbReference type="InterPro" id="IPR033900">
    <property type="entry name" value="Gram_neg_porin_domain"/>
</dbReference>
<dbReference type="SUPFAM" id="SSF56935">
    <property type="entry name" value="Porins"/>
    <property type="match status" value="1"/>
</dbReference>
<comment type="subunit">
    <text evidence="2">Homotrimer.</text>
</comment>
<protein>
    <submittedName>
        <fullName evidence="13">Outer membrane porin protein</fullName>
    </submittedName>
</protein>
<evidence type="ECO:0000256" key="2">
    <source>
        <dbReference type="ARBA" id="ARBA00011233"/>
    </source>
</evidence>
<evidence type="ECO:0000259" key="12">
    <source>
        <dbReference type="Pfam" id="PF13609"/>
    </source>
</evidence>
<keyword evidence="14" id="KW-1185">Reference proteome</keyword>
<dbReference type="EMBL" id="CAJNAS010000037">
    <property type="protein sequence ID" value="CAE6964928.1"/>
    <property type="molecule type" value="Genomic_DNA"/>
</dbReference>
<evidence type="ECO:0000256" key="9">
    <source>
        <dbReference type="ARBA" id="ARBA00023136"/>
    </source>
</evidence>
<sequence length="366" mass="38244">MKNRLPAVMVGLAIQGFACAAHAQSSVTLFGVIDTAIDISKQGNGLLVRELSGGTMGSRWGLQGNEDLGGGWATIFTVEDGFGINNGAIQQGGVFFGRQAWVGLRGTPGTFTAGRQYSPEFWAFASNDAFNGGLAGGLPNIWRVLPNGSQIDVLNAYAVTARTNNSVVYTSPVIYGVTLRAMYAFGGVAGSMRDGSTMSFSANYSGGALALNAGYLKSVNTAGSGEWIAWSAGGNYTFGPARVFVAYTRDTDTTGDIATTTPGSKVQFSLANIGLQYQISPYLQAIAQVTRLIDTSDGLAASQNAYVEAVGLNYSLSKRTSFYASYGQVQNKHGSTYSLGGAVYTGGIAAPDATGRSIQIGMRTLF</sequence>
<keyword evidence="6 11" id="KW-0732">Signal</keyword>
<comment type="subcellular location">
    <subcellularLocation>
        <location evidence="1">Cell outer membrane</location>
        <topology evidence="1">Multi-pass membrane protein</topology>
    </subcellularLocation>
</comment>
<dbReference type="Proteomes" id="UP000675121">
    <property type="component" value="Unassembled WGS sequence"/>
</dbReference>
<name>A0A9N8N8J4_9BURK</name>
<evidence type="ECO:0000256" key="3">
    <source>
        <dbReference type="ARBA" id="ARBA00022448"/>
    </source>
</evidence>
<keyword evidence="10" id="KW-0998">Cell outer membrane</keyword>
<feature type="chain" id="PRO_5040244560" evidence="11">
    <location>
        <begin position="24"/>
        <end position="366"/>
    </location>
</feature>
<dbReference type="AlphaFoldDB" id="A0A9N8N8J4"/>
<accession>A0A9N8N8J4</accession>
<dbReference type="InterPro" id="IPR023614">
    <property type="entry name" value="Porin_dom_sf"/>
</dbReference>
<evidence type="ECO:0000313" key="13">
    <source>
        <dbReference type="EMBL" id="CAE6964928.1"/>
    </source>
</evidence>
<proteinExistence type="predicted"/>
<dbReference type="GO" id="GO:0046930">
    <property type="term" value="C:pore complex"/>
    <property type="evidence" value="ECO:0007669"/>
    <property type="project" value="UniProtKB-KW"/>
</dbReference>
<keyword evidence="7" id="KW-0406">Ion transport</keyword>
<dbReference type="GO" id="GO:0009279">
    <property type="term" value="C:cell outer membrane"/>
    <property type="evidence" value="ECO:0007669"/>
    <property type="project" value="UniProtKB-SubCell"/>
</dbReference>
<evidence type="ECO:0000256" key="11">
    <source>
        <dbReference type="SAM" id="SignalP"/>
    </source>
</evidence>
<evidence type="ECO:0000313" key="14">
    <source>
        <dbReference type="Proteomes" id="UP000675121"/>
    </source>
</evidence>